<dbReference type="RefSeq" id="WP_198477929.1">
    <property type="nucleotide sequence ID" value="NZ_JADGMQ010000016.1"/>
</dbReference>
<sequence>MTATNIAIVGVGKIARDQHVPAISGNARFHLAATVSSHSGLDGIDNFETLDALLAARPDIEAMALCMPPQVRYEAAAKAIAADRHVLLEKPPGATIAEVEALVRMAKAQNVALFATWHSRFAAAVEPARLWLQDKKVRHVSVIWKEDVRRWHPGQAWIWQPGGLGVFDPGINALSIVTRILPEPFHLVSSTLEFPDGRDAPIAATLRFTGDGGFEVEANFDWRQTGPQSWDIEVETESGTLLLRSGGAEMHVDGRETLREDDAEYDGIYARFAELISTRDIDADLSPLIHVADAFMLGRRVVVEPFA</sequence>
<gene>
    <name evidence="2" type="ORF">IOD40_17140</name>
</gene>
<feature type="domain" description="Gfo/Idh/MocA-like oxidoreductase N-terminal" evidence="1">
    <location>
        <begin position="5"/>
        <end position="114"/>
    </location>
</feature>
<protein>
    <submittedName>
        <fullName evidence="2">Gfo/Idh/MocA family oxidoreductase</fullName>
    </submittedName>
</protein>
<dbReference type="InterPro" id="IPR000683">
    <property type="entry name" value="Gfo/Idh/MocA-like_OxRdtase_N"/>
</dbReference>
<dbReference type="InterPro" id="IPR050463">
    <property type="entry name" value="Gfo/Idh/MocA_oxidrdct_glycsds"/>
</dbReference>
<evidence type="ECO:0000313" key="2">
    <source>
        <dbReference type="EMBL" id="MBI1622388.1"/>
    </source>
</evidence>
<dbReference type="Pfam" id="PF01408">
    <property type="entry name" value="GFO_IDH_MocA"/>
    <property type="match status" value="1"/>
</dbReference>
<reference evidence="2 3" key="1">
    <citation type="submission" date="2020-10" db="EMBL/GenBank/DDBJ databases">
        <title>Aquamicrobium zhengzhouensis sp. nov., a exopolysaccharide producing bacterium isolated from farmland soil.</title>
        <authorList>
            <person name="Wang X."/>
        </authorList>
    </citation>
    <scope>NUCLEOTIDE SEQUENCE [LARGE SCALE GENOMIC DNA]</scope>
    <source>
        <strain evidence="3">cd-1</strain>
    </source>
</reference>
<dbReference type="PANTHER" id="PTHR43818:SF7">
    <property type="entry name" value="DEHYDROGENASE"/>
    <property type="match status" value="1"/>
</dbReference>
<name>A0ABS0SIM1_9HYPH</name>
<proteinExistence type="predicted"/>
<dbReference type="Proteomes" id="UP000601789">
    <property type="component" value="Unassembled WGS sequence"/>
</dbReference>
<evidence type="ECO:0000259" key="1">
    <source>
        <dbReference type="Pfam" id="PF01408"/>
    </source>
</evidence>
<dbReference type="SUPFAM" id="SSF51735">
    <property type="entry name" value="NAD(P)-binding Rossmann-fold domains"/>
    <property type="match status" value="1"/>
</dbReference>
<dbReference type="Gene3D" id="3.40.50.720">
    <property type="entry name" value="NAD(P)-binding Rossmann-like Domain"/>
    <property type="match status" value="1"/>
</dbReference>
<keyword evidence="3" id="KW-1185">Reference proteome</keyword>
<dbReference type="Gene3D" id="3.30.360.10">
    <property type="entry name" value="Dihydrodipicolinate Reductase, domain 2"/>
    <property type="match status" value="1"/>
</dbReference>
<dbReference type="InterPro" id="IPR036291">
    <property type="entry name" value="NAD(P)-bd_dom_sf"/>
</dbReference>
<accession>A0ABS0SIM1</accession>
<comment type="caution">
    <text evidence="2">The sequence shown here is derived from an EMBL/GenBank/DDBJ whole genome shotgun (WGS) entry which is preliminary data.</text>
</comment>
<organism evidence="2 3">
    <name type="scientific">Aquamicrobium zhengzhouense</name>
    <dbReference type="NCBI Taxonomy" id="2781738"/>
    <lineage>
        <taxon>Bacteria</taxon>
        <taxon>Pseudomonadati</taxon>
        <taxon>Pseudomonadota</taxon>
        <taxon>Alphaproteobacteria</taxon>
        <taxon>Hyphomicrobiales</taxon>
        <taxon>Phyllobacteriaceae</taxon>
        <taxon>Aquamicrobium</taxon>
    </lineage>
</organism>
<dbReference type="PANTHER" id="PTHR43818">
    <property type="entry name" value="BCDNA.GH03377"/>
    <property type="match status" value="1"/>
</dbReference>
<dbReference type="EMBL" id="JADGMQ010000016">
    <property type="protein sequence ID" value="MBI1622388.1"/>
    <property type="molecule type" value="Genomic_DNA"/>
</dbReference>
<evidence type="ECO:0000313" key="3">
    <source>
        <dbReference type="Proteomes" id="UP000601789"/>
    </source>
</evidence>